<dbReference type="STRING" id="989403.SAMN05421798_1152"/>
<evidence type="ECO:0000313" key="2">
    <source>
        <dbReference type="Proteomes" id="UP000076577"/>
    </source>
</evidence>
<dbReference type="PATRIC" id="fig|989403.3.peg.4979"/>
<keyword evidence="2" id="KW-1185">Reference proteome</keyword>
<organism evidence="1 2">
    <name type="scientific">Pseudovibrio axinellae</name>
    <dbReference type="NCBI Taxonomy" id="989403"/>
    <lineage>
        <taxon>Bacteria</taxon>
        <taxon>Pseudomonadati</taxon>
        <taxon>Pseudomonadota</taxon>
        <taxon>Alphaproteobacteria</taxon>
        <taxon>Hyphomicrobiales</taxon>
        <taxon>Stappiaceae</taxon>
        <taxon>Pseudovibrio</taxon>
    </lineage>
</organism>
<gene>
    <name evidence="1" type="ORF">PsAD2_04549</name>
</gene>
<sequence>MHRLDFERARDFMYCNARLIERHLYSFHFETGSAASVLRALSGYRHDNGLYGFGLEPDKRTSAPQPVDQEIALQTLDAVQADKQHFLSICEGLPLLTNEDGALPFSCPTVGAAQHSPWWACENAQESSINPTGSIVAILLKSKVEHSWMVRAEEFCWRALDELSAISSHSILNALSFLSAHPNQALARTYLPKMRELVREATCFDPNANGYVFSPLIFAPDPRSVAAGFFSAAEIEPHLNYLLEQQQEDGGWPINWPPLSKGVGLEGRGLVTLRNLKILSAYGLLGEWQQTKTAQSAYPTV</sequence>
<evidence type="ECO:0000313" key="1">
    <source>
        <dbReference type="EMBL" id="KZL04998.1"/>
    </source>
</evidence>
<dbReference type="SUPFAM" id="SSF48239">
    <property type="entry name" value="Terpenoid cyclases/Protein prenyltransferases"/>
    <property type="match status" value="1"/>
</dbReference>
<name>A0A165SXU4_9HYPH</name>
<dbReference type="InterPro" id="IPR008930">
    <property type="entry name" value="Terpenoid_cyclase/PrenylTrfase"/>
</dbReference>
<comment type="caution">
    <text evidence="1">The sequence shown here is derived from an EMBL/GenBank/DDBJ whole genome shotgun (WGS) entry which is preliminary data.</text>
</comment>
<evidence type="ECO:0008006" key="3">
    <source>
        <dbReference type="Google" id="ProtNLM"/>
    </source>
</evidence>
<dbReference type="Proteomes" id="UP000076577">
    <property type="component" value="Unassembled WGS sequence"/>
</dbReference>
<dbReference type="RefSeq" id="WP_139201441.1">
    <property type="nucleotide sequence ID" value="NZ_FOFM01000015.1"/>
</dbReference>
<dbReference type="AlphaFoldDB" id="A0A165SXU4"/>
<dbReference type="OrthoDB" id="3286086at2"/>
<reference evidence="1 2" key="1">
    <citation type="journal article" date="2016" name="Front. Microbiol.">
        <title>Comparative Genomic Analysis Reveals a Diverse Repertoire of Genes Involved in Prokaryote-Eukaryote Interactions within the Pseudovibrio Genus.</title>
        <authorList>
            <person name="Romano S."/>
            <person name="Fernandez-Guerra A."/>
            <person name="Reen F.J."/>
            <person name="Glockner F.O."/>
            <person name="Crowley S.P."/>
            <person name="O'Sullivan O."/>
            <person name="Cotter P.D."/>
            <person name="Adams C."/>
            <person name="Dobson A.D."/>
            <person name="O'Gara F."/>
        </authorList>
    </citation>
    <scope>NUCLEOTIDE SEQUENCE [LARGE SCALE GENOMIC DNA]</scope>
    <source>
        <strain evidence="1 2">Ad2</strain>
    </source>
</reference>
<dbReference type="EMBL" id="LMCB01000160">
    <property type="protein sequence ID" value="KZL04998.1"/>
    <property type="molecule type" value="Genomic_DNA"/>
</dbReference>
<protein>
    <recommendedName>
        <fullName evidence="3">Squalene cyclase C-terminal domain-containing protein</fullName>
    </recommendedName>
</protein>
<proteinExistence type="predicted"/>
<accession>A0A165SXU4</accession>